<dbReference type="Pfam" id="PF13041">
    <property type="entry name" value="PPR_2"/>
    <property type="match status" value="1"/>
</dbReference>
<dbReference type="InterPro" id="IPR032867">
    <property type="entry name" value="DYW_dom"/>
</dbReference>
<keyword evidence="7" id="KW-1185">Reference proteome</keyword>
<feature type="repeat" description="PPR" evidence="3">
    <location>
        <begin position="93"/>
        <end position="127"/>
    </location>
</feature>
<dbReference type="InterPro" id="IPR046960">
    <property type="entry name" value="PPR_At4g14850-like_plant"/>
</dbReference>
<reference evidence="6" key="1">
    <citation type="journal article" date="2023" name="Plant J.">
        <title>The genome of the king protea, Protea cynaroides.</title>
        <authorList>
            <person name="Chang J."/>
            <person name="Duong T.A."/>
            <person name="Schoeman C."/>
            <person name="Ma X."/>
            <person name="Roodt D."/>
            <person name="Barker N."/>
            <person name="Li Z."/>
            <person name="Van de Peer Y."/>
            <person name="Mizrachi E."/>
        </authorList>
    </citation>
    <scope>NUCLEOTIDE SEQUENCE</scope>
    <source>
        <tissue evidence="6">Young leaves</tissue>
    </source>
</reference>
<dbReference type="GO" id="GO:0003723">
    <property type="term" value="F:RNA binding"/>
    <property type="evidence" value="ECO:0007669"/>
    <property type="project" value="InterPro"/>
</dbReference>
<evidence type="ECO:0000256" key="2">
    <source>
        <dbReference type="ARBA" id="ARBA00061659"/>
    </source>
</evidence>
<dbReference type="AlphaFoldDB" id="A0A9Q0QNV2"/>
<feature type="repeat" description="PPR" evidence="3">
    <location>
        <begin position="635"/>
        <end position="669"/>
    </location>
</feature>
<dbReference type="InterPro" id="IPR046848">
    <property type="entry name" value="E_motif"/>
</dbReference>
<dbReference type="Pfam" id="PF20431">
    <property type="entry name" value="E_motif"/>
    <property type="match status" value="1"/>
</dbReference>
<sequence length="805" mass="90731">MAAPAQTFCNLNAFENVSWGRGQVPNGNAVRKRYILIKQRSSKPTLNNSNRPKIRSSLVSPHDLSVTRTLCSYVDSGCMHKAMALFEIAKNPDPFLWNIMIRGYTDNGFYEEVIEIYYRMQFARVRADNFTFPFLIKSCAALSSCVEGLKVHSRLIKIGLDSDIFICNSLIVMYAKFGYIECAERLFEEMPMTDLVSWNCMISGYISVGDGRMSLLCFQEMQALGFYPDRFGIISALAACSLENNTQRGKEIHCYVVKCMHEMNLMVQTSLIDMYCKCGGLDMAERLFDRIYSRNVVTWNAMIGGYARNTHPLKALSSLMKMQDADNMKPDVITMVNSLPACAQLEGLLYGKSIHGFAIRQGFLPHLVLETSLLDMYGSCGKPKLAERVFYLMNDRNLTSWNAMAGAYAHNGWNIEALKLFKDLQKSFLKPDAVTVTSILPAYAELASLREGRQIHGYITKLEYGLNTFVSNSIIYMNAKCGDLCTAREVFDSVASKDVISWNTIIMAYAIHGCGIIALELFSEMQEKGFEPNRSTFVSVLSSCSIAGLVDEGWEYFNSMKRDYNIDPGIEHYGCMVDLLGRIGNLEAAKRFIKEMPLVPTARIWGSLLTASRNHGNIELAEFASEQILRLEHSNVGCYILLANMYAEAGRWEDVERLKSLMEEEGLQKTIGYSMVELKSRTCCFVDGDRSHSETNTIYDVLDVVLRQIGEHNYISSASRFSAVDYRKKKIGLPGYHSVRLAICFGLISTAVGTPILLRNNVRMCKDCHGAAKLISKVTRREIIVGDARIYHYFRDGYCSCGDYW</sequence>
<feature type="repeat" description="PPR" evidence="3">
    <location>
        <begin position="194"/>
        <end position="228"/>
    </location>
</feature>
<dbReference type="PANTHER" id="PTHR47926">
    <property type="entry name" value="PENTATRICOPEPTIDE REPEAT-CONTAINING PROTEIN"/>
    <property type="match status" value="1"/>
</dbReference>
<dbReference type="Pfam" id="PF01535">
    <property type="entry name" value="PPR"/>
    <property type="match status" value="8"/>
</dbReference>
<evidence type="ECO:0000259" key="5">
    <source>
        <dbReference type="Pfam" id="PF14432"/>
    </source>
</evidence>
<keyword evidence="4" id="KW-1133">Transmembrane helix</keyword>
<feature type="repeat" description="PPR" evidence="3">
    <location>
        <begin position="163"/>
        <end position="193"/>
    </location>
</feature>
<evidence type="ECO:0000256" key="1">
    <source>
        <dbReference type="ARBA" id="ARBA00022737"/>
    </source>
</evidence>
<dbReference type="GO" id="GO:0008270">
    <property type="term" value="F:zinc ion binding"/>
    <property type="evidence" value="ECO:0007669"/>
    <property type="project" value="InterPro"/>
</dbReference>
<evidence type="ECO:0000256" key="4">
    <source>
        <dbReference type="SAM" id="Phobius"/>
    </source>
</evidence>
<dbReference type="Pfam" id="PF14432">
    <property type="entry name" value="DYW_deaminase"/>
    <property type="match status" value="1"/>
</dbReference>
<feature type="repeat" description="PPR" evidence="3">
    <location>
        <begin position="264"/>
        <end position="298"/>
    </location>
</feature>
<keyword evidence="1" id="KW-0677">Repeat</keyword>
<feature type="repeat" description="PPR" evidence="3">
    <location>
        <begin position="397"/>
        <end position="431"/>
    </location>
</feature>
<organism evidence="6 7">
    <name type="scientific">Protea cynaroides</name>
    <dbReference type="NCBI Taxonomy" id="273540"/>
    <lineage>
        <taxon>Eukaryota</taxon>
        <taxon>Viridiplantae</taxon>
        <taxon>Streptophyta</taxon>
        <taxon>Embryophyta</taxon>
        <taxon>Tracheophyta</taxon>
        <taxon>Spermatophyta</taxon>
        <taxon>Magnoliopsida</taxon>
        <taxon>Proteales</taxon>
        <taxon>Proteaceae</taxon>
        <taxon>Protea</taxon>
    </lineage>
</organism>
<dbReference type="GO" id="GO:0099402">
    <property type="term" value="P:plant organ development"/>
    <property type="evidence" value="ECO:0007669"/>
    <property type="project" value="UniProtKB-ARBA"/>
</dbReference>
<dbReference type="Proteomes" id="UP001141806">
    <property type="component" value="Unassembled WGS sequence"/>
</dbReference>
<dbReference type="OrthoDB" id="185373at2759"/>
<feature type="transmembrane region" description="Helical" evidence="4">
    <location>
        <begin position="738"/>
        <end position="758"/>
    </location>
</feature>
<dbReference type="PANTHER" id="PTHR47926:SF452">
    <property type="entry name" value="PENTATRICOPEPTIDE REPEAT-CONTAINING PROTEIN"/>
    <property type="match status" value="1"/>
</dbReference>
<proteinExistence type="inferred from homology"/>
<comment type="similarity">
    <text evidence="2">Belongs to the PPR family. PCMP-E subfamily.</text>
</comment>
<dbReference type="FunFam" id="1.25.40.10:FF:000682">
    <property type="entry name" value="Pentatricopeptide repeat-containing protein At3g16610"/>
    <property type="match status" value="1"/>
</dbReference>
<dbReference type="FunFam" id="1.25.40.10:FF:000361">
    <property type="entry name" value="Pentatricopeptide repeat-containing protein chloroplastic"/>
    <property type="match status" value="1"/>
</dbReference>
<protein>
    <recommendedName>
        <fullName evidence="5">DYW domain-containing protein</fullName>
    </recommendedName>
</protein>
<dbReference type="EMBL" id="JAMYWD010000007">
    <property type="protein sequence ID" value="KAJ4966447.1"/>
    <property type="molecule type" value="Genomic_DNA"/>
</dbReference>
<evidence type="ECO:0000313" key="7">
    <source>
        <dbReference type="Proteomes" id="UP001141806"/>
    </source>
</evidence>
<evidence type="ECO:0000256" key="3">
    <source>
        <dbReference type="PROSITE-ProRule" id="PRU00708"/>
    </source>
</evidence>
<dbReference type="FunFam" id="1.25.40.10:FF:000158">
    <property type="entry name" value="pentatricopeptide repeat-containing protein At2g33680"/>
    <property type="match status" value="1"/>
</dbReference>
<comment type="caution">
    <text evidence="6">The sequence shown here is derived from an EMBL/GenBank/DDBJ whole genome shotgun (WGS) entry which is preliminary data.</text>
</comment>
<dbReference type="InterPro" id="IPR002885">
    <property type="entry name" value="PPR_rpt"/>
</dbReference>
<dbReference type="NCBIfam" id="TIGR00756">
    <property type="entry name" value="PPR"/>
    <property type="match status" value="4"/>
</dbReference>
<keyword evidence="4" id="KW-0472">Membrane</keyword>
<accession>A0A9Q0QNV2</accession>
<dbReference type="InterPro" id="IPR011990">
    <property type="entry name" value="TPR-like_helical_dom_sf"/>
</dbReference>
<dbReference type="Gene3D" id="1.25.40.10">
    <property type="entry name" value="Tetratricopeptide repeat domain"/>
    <property type="match status" value="6"/>
</dbReference>
<feature type="domain" description="DYW" evidence="5">
    <location>
        <begin position="734"/>
        <end position="805"/>
    </location>
</feature>
<name>A0A9Q0QNV2_9MAGN</name>
<dbReference type="FunFam" id="1.25.40.10:FF:000073">
    <property type="entry name" value="Pentatricopeptide repeat-containing protein chloroplastic"/>
    <property type="match status" value="1"/>
</dbReference>
<evidence type="ECO:0000313" key="6">
    <source>
        <dbReference type="EMBL" id="KAJ4966447.1"/>
    </source>
</evidence>
<keyword evidence="4" id="KW-0812">Transmembrane</keyword>
<feature type="repeat" description="PPR" evidence="3">
    <location>
        <begin position="498"/>
        <end position="532"/>
    </location>
</feature>
<dbReference type="PROSITE" id="PS51375">
    <property type="entry name" value="PPR"/>
    <property type="match status" value="7"/>
</dbReference>
<dbReference type="GO" id="GO:0009451">
    <property type="term" value="P:RNA modification"/>
    <property type="evidence" value="ECO:0007669"/>
    <property type="project" value="InterPro"/>
</dbReference>
<gene>
    <name evidence="6" type="ORF">NE237_018296</name>
</gene>